<dbReference type="EMBL" id="JAULSO010000001">
    <property type="protein sequence ID" value="KAK3695432.1"/>
    <property type="molecule type" value="Genomic_DNA"/>
</dbReference>
<feature type="domain" description="SLS1 first KH" evidence="2">
    <location>
        <begin position="357"/>
        <end position="427"/>
    </location>
</feature>
<evidence type="ECO:0000259" key="2">
    <source>
        <dbReference type="Pfam" id="PF14611"/>
    </source>
</evidence>
<gene>
    <name evidence="5" type="ORF">B0T22DRAFT_478095</name>
</gene>
<evidence type="ECO:0000259" key="3">
    <source>
        <dbReference type="Pfam" id="PF20776"/>
    </source>
</evidence>
<feature type="region of interest" description="Disordered" evidence="1">
    <location>
        <begin position="581"/>
        <end position="603"/>
    </location>
</feature>
<reference evidence="5" key="2">
    <citation type="submission" date="2023-06" db="EMBL/GenBank/DDBJ databases">
        <authorList>
            <consortium name="Lawrence Berkeley National Laboratory"/>
            <person name="Haridas S."/>
            <person name="Hensen N."/>
            <person name="Bonometti L."/>
            <person name="Westerberg I."/>
            <person name="Brannstrom I.O."/>
            <person name="Guillou S."/>
            <person name="Cros-Aarteil S."/>
            <person name="Calhoun S."/>
            <person name="Kuo A."/>
            <person name="Mondo S."/>
            <person name="Pangilinan J."/>
            <person name="Riley R."/>
            <person name="Labutti K."/>
            <person name="Andreopoulos B."/>
            <person name="Lipzen A."/>
            <person name="Chen C."/>
            <person name="Yanf M."/>
            <person name="Daum C."/>
            <person name="Ng V."/>
            <person name="Clum A."/>
            <person name="Steindorff A."/>
            <person name="Ohm R."/>
            <person name="Martin F."/>
            <person name="Silar P."/>
            <person name="Natvig D."/>
            <person name="Lalanne C."/>
            <person name="Gautier V."/>
            <person name="Ament-Velasquez S.L."/>
            <person name="Kruys A."/>
            <person name="Hutchinson M.I."/>
            <person name="Powell A.J."/>
            <person name="Barry K."/>
            <person name="Miller A.N."/>
            <person name="Grigoriev I.V."/>
            <person name="Debuchy R."/>
            <person name="Gladieux P."/>
            <person name="Thoren M.H."/>
            <person name="Johannesson H."/>
        </authorList>
    </citation>
    <scope>NUCLEOTIDE SEQUENCE</scope>
    <source>
        <strain evidence="5">CBS 314.62</strain>
    </source>
</reference>
<feature type="domain" description="SLS1 N-terminal" evidence="3">
    <location>
        <begin position="236"/>
        <end position="349"/>
    </location>
</feature>
<evidence type="ECO:0000256" key="1">
    <source>
        <dbReference type="SAM" id="MobiDB-lite"/>
    </source>
</evidence>
<feature type="domain" description="SLS1 C-terminal" evidence="4">
    <location>
        <begin position="531"/>
        <end position="882"/>
    </location>
</feature>
<name>A0AAE0XL56_9PEZI</name>
<proteinExistence type="predicted"/>
<dbReference type="InterPro" id="IPR048400">
    <property type="entry name" value="SLS1_N"/>
</dbReference>
<evidence type="ECO:0000259" key="4">
    <source>
        <dbReference type="Pfam" id="PF20778"/>
    </source>
</evidence>
<feature type="compositionally biased region" description="Low complexity" evidence="1">
    <location>
        <begin position="114"/>
        <end position="137"/>
    </location>
</feature>
<dbReference type="Pfam" id="PF20778">
    <property type="entry name" value="SLS1_C"/>
    <property type="match status" value="1"/>
</dbReference>
<dbReference type="AlphaFoldDB" id="A0AAE0XL56"/>
<dbReference type="Pfam" id="PF20776">
    <property type="entry name" value="SLS1_N"/>
    <property type="match status" value="1"/>
</dbReference>
<dbReference type="InterPro" id="IPR048401">
    <property type="entry name" value="SLS1_C"/>
</dbReference>
<sequence length="902" mass="99821">MLGRKVSSSFICLRCRLQLAGSSGPRRRPSSTFFASSSLAASPAGRHNAIISSSSTSSRRQYATNASNASSLDATELGQETGELRDDLDDSSEISEKRKAWTIGFEPSITTTTTTTTASIATGTGTGTTTTATTSGSNYYSGYLGETSQPRQSPFPSPVTVRPAPRVYHSHGQRLAPQQEGLVIDFLGSPGTALVMREVGEWKKRIEGMDTLSPDTTSNKPIDLNKVLEKEFALPDADEVIANIHELRPTVSDVLSEADFSALRMALLKGFTKPQLESYITYHRSLRQLLEDAQVSTDPPWVLEKRRWVLALHEGEVMLDPILHGYIDNRTSPKSRLAIRVMRECWDLVSQDIVDRPGFLDVKLRETEFALLTLGNRRWLGNIADRFLESGKQQIEAIRHSNTISIMAPKHVAEQILEAINDRIRNVQEVSFPVALVSDKPIEPALLREAERLTSSLVRLDPTRTEVVVTWIHLPDHPENFENTGEVVLRFLHAFTHTPRVSSTLKIMLANADKQNPPMGRYAVTDGCGPRLPWHERHQRWARFVTAVPGIPPTTAPPKLIPTSLLPHPVDIKPIQLPSDPLAHNLPSKDNLTSSSPLATHQGWTSSLETDTTAIYGHALHELPPSTSLFPTPAPFNDSLTRTFTSILPPLPTLAMENNLHETGLWHATVVLRFLPSPHLPQSLLAIAPALELRIDSDHRELKHIVGLRAVADTHTADVLFPTGPVDVRLTQTRYFSLSGPAMETHAAPLLEFLRLADLRPWKGKLGTPPALDGIRLPRRLLAPYDGAAAPAGDDTDLVEIDYLFASLEIERVVTSDYNGFKFGYRSFEAGQRGGRRSEVFLDAALVQAGQSEPEQWAEPREAPAPPPVRNVHDFMATVSKLARGTRTFTWQREEGRHIVDY</sequence>
<dbReference type="Pfam" id="PF14611">
    <property type="entry name" value="KH_SLS1_1"/>
    <property type="match status" value="1"/>
</dbReference>
<evidence type="ECO:0000313" key="5">
    <source>
        <dbReference type="EMBL" id="KAK3695432.1"/>
    </source>
</evidence>
<reference evidence="5" key="1">
    <citation type="journal article" date="2023" name="Mol. Phylogenet. Evol.">
        <title>Genome-scale phylogeny and comparative genomics of the fungal order Sordariales.</title>
        <authorList>
            <person name="Hensen N."/>
            <person name="Bonometti L."/>
            <person name="Westerberg I."/>
            <person name="Brannstrom I.O."/>
            <person name="Guillou S."/>
            <person name="Cros-Aarteil S."/>
            <person name="Calhoun S."/>
            <person name="Haridas S."/>
            <person name="Kuo A."/>
            <person name="Mondo S."/>
            <person name="Pangilinan J."/>
            <person name="Riley R."/>
            <person name="LaButti K."/>
            <person name="Andreopoulos B."/>
            <person name="Lipzen A."/>
            <person name="Chen C."/>
            <person name="Yan M."/>
            <person name="Daum C."/>
            <person name="Ng V."/>
            <person name="Clum A."/>
            <person name="Steindorff A."/>
            <person name="Ohm R.A."/>
            <person name="Martin F."/>
            <person name="Silar P."/>
            <person name="Natvig D.O."/>
            <person name="Lalanne C."/>
            <person name="Gautier V."/>
            <person name="Ament-Velasquez S.L."/>
            <person name="Kruys A."/>
            <person name="Hutchinson M.I."/>
            <person name="Powell A.J."/>
            <person name="Barry K."/>
            <person name="Miller A.N."/>
            <person name="Grigoriev I.V."/>
            <person name="Debuchy R."/>
            <person name="Gladieux P."/>
            <person name="Hiltunen Thoren M."/>
            <person name="Johannesson H."/>
        </authorList>
    </citation>
    <scope>NUCLEOTIDE SEQUENCE</scope>
    <source>
        <strain evidence="5">CBS 314.62</strain>
    </source>
</reference>
<protein>
    <submittedName>
        <fullName evidence="5">Mitochondrial inner-membrane-bound regulator-domain-containing protein</fullName>
    </submittedName>
</protein>
<accession>A0AAE0XL56</accession>
<organism evidence="5 6">
    <name type="scientific">Podospora appendiculata</name>
    <dbReference type="NCBI Taxonomy" id="314037"/>
    <lineage>
        <taxon>Eukaryota</taxon>
        <taxon>Fungi</taxon>
        <taxon>Dikarya</taxon>
        <taxon>Ascomycota</taxon>
        <taxon>Pezizomycotina</taxon>
        <taxon>Sordariomycetes</taxon>
        <taxon>Sordariomycetidae</taxon>
        <taxon>Sordariales</taxon>
        <taxon>Podosporaceae</taxon>
        <taxon>Podospora</taxon>
    </lineage>
</organism>
<comment type="caution">
    <text evidence="5">The sequence shown here is derived from an EMBL/GenBank/DDBJ whole genome shotgun (WGS) entry which is preliminary data.</text>
</comment>
<dbReference type="Proteomes" id="UP001270362">
    <property type="component" value="Unassembled WGS sequence"/>
</dbReference>
<feature type="compositionally biased region" description="Polar residues" evidence="1">
    <location>
        <begin position="588"/>
        <end position="603"/>
    </location>
</feature>
<feature type="region of interest" description="Disordered" evidence="1">
    <location>
        <begin position="52"/>
        <end position="77"/>
    </location>
</feature>
<dbReference type="GO" id="GO:0005743">
    <property type="term" value="C:mitochondrial inner membrane"/>
    <property type="evidence" value="ECO:0007669"/>
    <property type="project" value="InterPro"/>
</dbReference>
<feature type="region of interest" description="Disordered" evidence="1">
    <location>
        <begin position="114"/>
        <end position="164"/>
    </location>
</feature>
<keyword evidence="6" id="KW-1185">Reference proteome</keyword>
<dbReference type="InterPro" id="IPR032741">
    <property type="entry name" value="Sls1_KH-1"/>
</dbReference>
<feature type="compositionally biased region" description="Polar residues" evidence="1">
    <location>
        <begin position="59"/>
        <end position="73"/>
    </location>
</feature>
<evidence type="ECO:0000313" key="6">
    <source>
        <dbReference type="Proteomes" id="UP001270362"/>
    </source>
</evidence>